<evidence type="ECO:0000256" key="6">
    <source>
        <dbReference type="ARBA" id="ARBA00022741"/>
    </source>
</evidence>
<dbReference type="InterPro" id="IPR041466">
    <property type="entry name" value="Dynein_AAA5_ext"/>
</dbReference>
<dbReference type="InterPro" id="IPR042228">
    <property type="entry name" value="Dynein_linker_3"/>
</dbReference>
<dbReference type="Gene3D" id="3.40.50.300">
    <property type="entry name" value="P-loop containing nucleotide triphosphate hydrolases"/>
    <property type="match status" value="5"/>
</dbReference>
<keyword evidence="12" id="KW-0206">Cytoskeleton</keyword>
<dbReference type="InterPro" id="IPR035706">
    <property type="entry name" value="AAA_9"/>
</dbReference>
<evidence type="ECO:0000256" key="14">
    <source>
        <dbReference type="SAM" id="Coils"/>
    </source>
</evidence>
<dbReference type="Pfam" id="PF12780">
    <property type="entry name" value="AAA_8"/>
    <property type="match status" value="1"/>
</dbReference>
<keyword evidence="7" id="KW-0067">ATP-binding</keyword>
<keyword evidence="10" id="KW-0969">Cilium</keyword>
<dbReference type="FunFam" id="1.20.920.20:FF:000001">
    <property type="entry name" value="dynein heavy chain 2, axonemal"/>
    <property type="match status" value="1"/>
</dbReference>
<dbReference type="PANTHER" id="PTHR46532">
    <property type="entry name" value="MALE FERTILITY FACTOR KL5"/>
    <property type="match status" value="1"/>
</dbReference>
<proteinExistence type="inferred from homology"/>
<evidence type="ECO:0000256" key="9">
    <source>
        <dbReference type="ARBA" id="ARBA00023054"/>
    </source>
</evidence>
<dbReference type="FunFam" id="1.10.8.1220:FF:000001">
    <property type="entry name" value="Dynein axonemal heavy chain 5"/>
    <property type="match status" value="1"/>
</dbReference>
<dbReference type="SMART" id="SM00382">
    <property type="entry name" value="AAA"/>
    <property type="match status" value="3"/>
</dbReference>
<dbReference type="GO" id="GO:0051959">
    <property type="term" value="F:dynein light intermediate chain binding"/>
    <property type="evidence" value="ECO:0007669"/>
    <property type="project" value="InterPro"/>
</dbReference>
<dbReference type="GO" id="GO:0005524">
    <property type="term" value="F:ATP binding"/>
    <property type="evidence" value="ECO:0007669"/>
    <property type="project" value="UniProtKB-KW"/>
</dbReference>
<evidence type="ECO:0000256" key="8">
    <source>
        <dbReference type="ARBA" id="ARBA00023017"/>
    </source>
</evidence>
<dbReference type="Gene3D" id="1.10.8.1220">
    <property type="match status" value="1"/>
</dbReference>
<evidence type="ECO:0000256" key="2">
    <source>
        <dbReference type="ARBA" id="ARBA00008887"/>
    </source>
</evidence>
<dbReference type="Pfam" id="PF17852">
    <property type="entry name" value="Dynein_AAA_lid"/>
    <property type="match status" value="1"/>
</dbReference>
<dbReference type="Pfam" id="PF12777">
    <property type="entry name" value="MT"/>
    <property type="match status" value="1"/>
</dbReference>
<dbReference type="InParanoid" id="A0A0V0QAM2"/>
<dbReference type="FunFam" id="3.40.50.300:FF:000738">
    <property type="entry name" value="Dynein heavy chain axonemal"/>
    <property type="match status" value="1"/>
</dbReference>
<dbReference type="FunFam" id="1.20.140.100:FF:000001">
    <property type="entry name" value="dynein heavy chain 17, axonemal"/>
    <property type="match status" value="1"/>
</dbReference>
<keyword evidence="11" id="KW-0505">Motor protein</keyword>
<evidence type="ECO:0000256" key="12">
    <source>
        <dbReference type="ARBA" id="ARBA00023212"/>
    </source>
</evidence>
<dbReference type="FunFam" id="3.20.180.20:FF:000001">
    <property type="entry name" value="Dynein axonemal heavy chain 5"/>
    <property type="match status" value="1"/>
</dbReference>
<organism evidence="16 17">
    <name type="scientific">Pseudocohnilembus persalinus</name>
    <name type="common">Ciliate</name>
    <dbReference type="NCBI Taxonomy" id="266149"/>
    <lineage>
        <taxon>Eukaryota</taxon>
        <taxon>Sar</taxon>
        <taxon>Alveolata</taxon>
        <taxon>Ciliophora</taxon>
        <taxon>Intramacronucleata</taxon>
        <taxon>Oligohymenophorea</taxon>
        <taxon>Scuticociliatia</taxon>
        <taxon>Philasterida</taxon>
        <taxon>Pseudocohnilembidae</taxon>
        <taxon>Pseudocohnilembus</taxon>
    </lineage>
</organism>
<dbReference type="Pfam" id="PF08385">
    <property type="entry name" value="DHC_N1"/>
    <property type="match status" value="1"/>
</dbReference>
<dbReference type="InterPro" id="IPR026983">
    <property type="entry name" value="DHC"/>
</dbReference>
<dbReference type="InterPro" id="IPR035699">
    <property type="entry name" value="AAA_6"/>
</dbReference>
<feature type="domain" description="AAA+ ATPase" evidence="15">
    <location>
        <begin position="1865"/>
        <end position="2011"/>
    </location>
</feature>
<evidence type="ECO:0000256" key="10">
    <source>
        <dbReference type="ARBA" id="ARBA00023069"/>
    </source>
</evidence>
<gene>
    <name evidence="16" type="ORF">PPERSA_03962</name>
</gene>
<accession>A0A0V0QAM2</accession>
<keyword evidence="3" id="KW-0963">Cytoplasm</keyword>
<dbReference type="Gene3D" id="1.20.920.20">
    <property type="match status" value="1"/>
</dbReference>
<comment type="similarity">
    <text evidence="2">Belongs to the dynein heavy chain family.</text>
</comment>
<dbReference type="Gene3D" id="3.20.180.20">
    <property type="entry name" value="Dynein heavy chain, N-terminal domain 2"/>
    <property type="match status" value="1"/>
</dbReference>
<comment type="caution">
    <text evidence="16">The sequence shown here is derived from an EMBL/GenBank/DDBJ whole genome shotgun (WGS) entry which is preliminary data.</text>
</comment>
<evidence type="ECO:0000256" key="11">
    <source>
        <dbReference type="ARBA" id="ARBA00023175"/>
    </source>
</evidence>
<evidence type="ECO:0000256" key="7">
    <source>
        <dbReference type="ARBA" id="ARBA00022840"/>
    </source>
</evidence>
<dbReference type="GO" id="GO:0016787">
    <property type="term" value="F:hydrolase activity"/>
    <property type="evidence" value="ECO:0007669"/>
    <property type="project" value="UniProtKB-KW"/>
</dbReference>
<dbReference type="GO" id="GO:0008569">
    <property type="term" value="F:minus-end-directed microtubule motor activity"/>
    <property type="evidence" value="ECO:0007669"/>
    <property type="project" value="InterPro"/>
</dbReference>
<evidence type="ECO:0000256" key="1">
    <source>
        <dbReference type="ARBA" id="ARBA00004430"/>
    </source>
</evidence>
<evidence type="ECO:0000256" key="13">
    <source>
        <dbReference type="ARBA" id="ARBA00023273"/>
    </source>
</evidence>
<comment type="subcellular location">
    <subcellularLocation>
        <location evidence="1">Cytoplasm</location>
        <location evidence="1">Cytoskeleton</location>
        <location evidence="1">Cilium axoneme</location>
    </subcellularLocation>
</comment>
<evidence type="ECO:0000256" key="4">
    <source>
        <dbReference type="ARBA" id="ARBA00022701"/>
    </source>
</evidence>
<dbReference type="Gene3D" id="1.20.920.30">
    <property type="match status" value="1"/>
</dbReference>
<sequence>MATLLTKRAEWISNTVQDCLGCKEAHWEECIQVQQNAERIDEFLLGQGPNKIFFYFQVQEQQQQDDIKDAGQLDPQLFVTYGDTEGIKERAVWFLRNVAPDFKGPMKIQLDTPCDNDIFWGEITPNPIPQLCRSMEYFYHLAINKLADPIDAQQWSKCNEESVNEFLGITNKFNQEVKGAIDLMTPGQEFFKLDAEELKKFENDSSKIDYYNKKFVQWIDKIKKKLNDDSESRKDSSDAGPRSELEYWRTRMQDITNWNEQLKSHDFQFVKRTLMVQSKHDQQGKKDDQINQAINEYNRLDLLLTDKLNEAKDNVKYLATLEKFIEPLYVGTPQQIIDSLPALMNAIKMVHTIARFYNTSDKMTGLFMKITNQMIINCKSRIMNGAKKTEELWKREPSQLIDTLHQCIKLYREYKSCYNETKKKVAEMPKGKQFDFSETQIFQKFEHFVRRLNKLIDIFLNIQQFNALAKHNLEDMDQLTHKFNDIIDQFKKTNKTNLLDTNNITFDRDWVEFNVQISKLDQELQAFIDSNFARFSDIEYSLKLLKKFESTIRRDPLKHNLKQKYNSILHNYALELDTINTVFKDSRDNPQNLQYNIVRNMPSEAGKIVWAKHLFQKITAPIQMFPEDVIQSGEIKKYYAVYNALGKSLTIYELWYKQNWVNEIERSKAALQATLIVRHEKYAKLWVNFDYEILQLIREAKCLDRQGVDIPESARIILLQEEKFKMYKNELEYALKEYERINSKIKPICKELLQSHLDDLELKLRPGMVTLTWTSMNIDQYLQHIHEGLKKLEQLIINVNDIIENRIENNLKQVSKFILVNLPNDSKPMTLEEFVTEQENFIQKETNKLISKNLEVEKAVDDLITTICQYPLDPHIDDVSEEQTKKIKRYYFWYFYQALLNSTQNSLNAMKYRVCGKKNSNNSLSNLKPFFEVQVQLQGKEVSLSPSLDQIQKSINRAATALLRCSKKLYNWNQSQKDNDKKDTFYDMIAQDKEIVKVILLLTGSIQGTRNKVNEFLKDFESYSWMFQDNIQEKIKAFSKSQPTLQDYEDQLKKFTNIEEEIDRFPESHKIGAMELKTKDICDSLKRCAKEWKKFYSEDLHTNARSKLDILTEQTKTLQISLSKDVKDINSLGHMMATLEEIRKKQAEIDMQFNPVLEMYQLLDTHLPGGITDKDEQDNRSLLRKNWDSLIIQSENKRKQMQEQQSIHLKTLKRQIKEFVKDVEDFRRNYEENGPMVPKINPQEAMERLRAFENEFLVKKEFYNINRRGEELFGLQKQAYPSLEKTESEIKNLKKLYDLYDVVIKSINAFKEKSWYDTSRDDLLRIEEDAQKYGENCVRLPADLKSWDAYKELKQKVEDLKQVLPMIIELKKDSIQERHWMQICDITGKQLNFQNPDLMLMEDIMNCGLLEHQEDIIDITESAEKQKKIRNNLDEIDADWAILEFEFGHWGKREPPLLLAGVKVSEILEKLDEDQMTLAATNAARHVAPFKQEVEGKIRIFSDVNSTLDLWFKVQKLWQSLEPVFTGGDIARQMPREAKTFAGIDKNWGKIMEKAVETKKVIPCCQNDMLKDFLPELNTKLEECQKSLNDYLEGKRKSFPRFYFVSDSTQLKILSSGSEPTSVQEDFEKLFDAISKVNFEKDTEKKGSNLKVITAIYNVIGQAEEMIPLDQNVKCEGNIEWWLLDLEKSMQETLLDICRKAVQTILQQKNQGLEKFAMDQPAQVSLMGIQVLWTQFMTEGLEGQPKRAMEEKKQKISQMMDILSNMCLQDLPSKIHRIKIETLVTIQVHQYDISQEIKCKDVNDFEWQKQTRMYWRNEEDNCFISITDWDAPYCYEYLGAKERLCVTPLTDRCYITLAQAMSMYYGGAPAGPAGTGKTETVKDLGRTLGLFVVVTNCSDQHRYRDMAKIFKGLCQSGLWGCFDEFNRIDLEVLSVVAMQVESITSAKKQHLEKFMFPEEPNPIPLNLSVSYFITMNPGYAGRQELPENLKVLFRGVTMMVPDREIIMKVKLASVGYSERGPLSKKFNVLYKLCEEQLSKQRHYDFGLRNILSVLRTAGNTKRQEVSSAEEMLLMRSLRDMNLSKLVADDIPLFNGLLADIFPKQTNPPKKTYPDIEKAIPQVVEQFQTIVNTDTFNLKIIQLYETYLVRHGYMLVGPTGSGKTTIAKILTEAIGICQGVPTRMVRLNPKAITSQQMYGVDIAGDWSVLWLKIKQQIFSQFILHFRSTIWEKSNNRALKHNTWIVCDGPVDAIWIENLNTVLDDNKILTLANGERILMTENCKLTFEVQDLNNASPATVSRCGQVYVSPTDLGFQSILDGWLLTRKNKFNRNDEAEKLSKIFQKYFIDLQFITACQKAVSKDPMMYISDLLQITQFLNLLNGVLVQFTQQQKQLESSQLEKIVIYAFTWAFGGLYESDERAQFHEFLRDKGCPLPQKKESQTIFDFYIDGNSVDWRLCIPDEWVPPSGKGGLNFSALLIPTLDSTRCEQIFNYIFGQEKIPRSDKTATLTQSVCLTIGGAGTAKTSSVIMYSQKFDKDKMLFKRINFSSATTPKLFQQTIEAECDFKVGKDFAPPQNKNMTIFIDDMSMPEVNKWGDQITLEIVRQLVEQGGFYILDKALIGQFKNIKNLQYIGAMNHPGGGRNDIPNRMKRHCFIFNMILPLDIAPIYQPIIQHTFAPKYFSEEVNKVINGLTKATIELWNKVKSTMLPTPTKFHYLFNMRELARIFKGILGTNKKIIQQASQTKGMKPETFLVGLWRHECERVFVDKMTNYKDKDTVTGYINEISLDNFSFLDSQIQENFGPDKQFHMCYFLREDIRQEDGTIEVPAEKIYEGVTSLSFIKKRGEFILDDFNQLNPSKKMNLVLFDDALRHLLRISRIIMQPRSSALLVGVGGSGKQSLTKLAAFIQPGNFLQQIVISKSYGEKELKEDIKIGFEKAGKDNKPVVFLMTDAEVKNEEFLEYINMILSTGEIPGLFQKDEKEIAIGAVRNDFVKSKNLGSNVEPTPSDLWEFFIERIRDNYHLVLAFSPVGQKFRDRSRKFPALFNECTIDWFLPWPEEALVSVAETFITNFNQLDTKPETKQELMKHMGNVHLMVNNVTDLYFQSMRRQVYVTPKSFLSFLNSYKDLYIEKYEELDKQENSYKIGLSKIDEATKAINVMEVGLKEEEAKLKAAQDQAQILLADLEVEQRKAKQKNDEVQKNTELCQEQNEIIAKEREEAQKDLEEAMPALKAAERAVDSLKPADIVEMKTNRNPHDLIKYIMDVIVIFFQGKLGPIQIEEKYMKKKDPKPILFLKDSWEEGGKSTLGNMEFMQNLKKFPMDEINEETMELLEPYIRQRDKWFTVEAAEQVSKAASGILAWGFAIHLYHEKSKIVKPKQVFLAIQEGRLQIAQKELSHNREELAIIQKLLQGLKDNYDKQMAEKNELEAKAAKTKKKITTARQLISSLSGEKDRWGLGAREIEDKKRRLVGDVSLSCAFISYCGPFNSEFRARLATDYFENDMKKRGIPVTPKLELTKFLVDDATVGEWNIQGLPKDDLSIQNGIMVTQSTRFCLFIDPQTQGQNWVTKKYEDNIDPDYSITTQTHPKFKDRYLKHCLENGKTLIVENILNEVDTVLDPVMEKQYVRKGKNYLIDIGGTQYDYDPKFNMILTCRLSNPNFSPELSAKVTIIDFTVTQGGLEQQLLGKVISKEQKALEDSLTALLAGVNQNVKQLKSLDKDLLDRLTSSQGNLLDDAELIEVLNNTKTQAKEVDAKIKDAHQKTEEIQIKREQYRPVAIRGSALYFTMIEVSEINWMYNSSLGQFLNLFNEAIDNAPKAQLPTKRVENIIEELTFHVFKYVNRGLFEKDKTAFMLMMCFKIQTTASIISSADIGIFLKAGASLDIKNERTKPALSFINDRIWLNIIALSRHNFGPANEAIPVFKDLPDQITKNEGQWRGWFERNDPENYPIPELSEKIAQFRDIGPFLTLALIRSLREDRTRVASIQYIGNSLGNQYTSPISYPIESIWQSSTNYDPVLFLLSAGADPTTSIDDLAKKKKKFPVEKVSMGEGQEKVADKQIKKCAEEGGWIVLQNCHLGLKYMEEIEQNIINPEQPKYPLHEEFRLWITCEENPIFPLGLLQKTLKVTNEPPKGLQAGLHKTFHTVITQETIEKVEHPNWHSLIFTVCFMHSVVIERKKFGPLGWCIPYEFNYSDLEASLSFIEKYLTNQMQTPTSDGKSLLISMPVIKYMVCEVQYGGRITDDLDRELFNDYGEKYLKEGIFQPDYNFDSIPIEGGNRERFQYKIPNLGTQGELIKWQEYIATIPANDNPEVFGLHANADLTFRLKESLEMINTVTETRPKESQVGGGKTREEIVQDKARELLSKLPPDYNMVEVREAVKKLPGPKQLPDKGLTVPLNIFLFQELQRMQRVIGLVRKLFEDTIQAIDGQIIMTPEILDAINAIYDAKVPFIWLYDPSGAEISWLLSSLGSWYTSLIERNKQLNEWMRNNRPNSFWLTGFFNPQGFLTGMKQEVTRMNKKPQRGKDEGAWSLDDVVYQTAVEEATTFDGIKNQKSEGVYIHGLYLEGCKWTKQLEDADPKKMFSPLPLLYVTADNKKKGSGNERDSIIYSCPVYKYPRRNDKYLVFRVGLQCDSPQKWKLRGVALLCTTEQ</sequence>
<dbReference type="GO" id="GO:0045505">
    <property type="term" value="F:dynein intermediate chain binding"/>
    <property type="evidence" value="ECO:0007669"/>
    <property type="project" value="InterPro"/>
</dbReference>
<dbReference type="InterPro" id="IPR003593">
    <property type="entry name" value="AAA+_ATPase"/>
</dbReference>
<dbReference type="Pfam" id="PF18199">
    <property type="entry name" value="Dynein_C"/>
    <property type="match status" value="1"/>
</dbReference>
<dbReference type="GO" id="GO:0007018">
    <property type="term" value="P:microtubule-based movement"/>
    <property type="evidence" value="ECO:0007669"/>
    <property type="project" value="InterPro"/>
</dbReference>
<dbReference type="Pfam" id="PF12774">
    <property type="entry name" value="AAA_6"/>
    <property type="match status" value="1"/>
</dbReference>
<evidence type="ECO:0000259" key="15">
    <source>
        <dbReference type="SMART" id="SM00382"/>
    </source>
</evidence>
<dbReference type="InterPro" id="IPR024743">
    <property type="entry name" value="Dynein_HC_stalk"/>
</dbReference>
<dbReference type="Pfam" id="PF18198">
    <property type="entry name" value="AAA_lid_11"/>
    <property type="match status" value="1"/>
</dbReference>
<dbReference type="OrthoDB" id="299810at2759"/>
<keyword evidence="6" id="KW-0547">Nucleotide-binding</keyword>
<feature type="domain" description="AAA+ ATPase" evidence="15">
    <location>
        <begin position="2883"/>
        <end position="2998"/>
    </location>
</feature>
<keyword evidence="5" id="KW-0677">Repeat</keyword>
<dbReference type="SUPFAM" id="SSF52540">
    <property type="entry name" value="P-loop containing nucleoside triphosphate hydrolases"/>
    <property type="match status" value="4"/>
</dbReference>
<dbReference type="FunFam" id="3.10.490.20:FF:000010">
    <property type="entry name" value="Dynein heavy chain, putative"/>
    <property type="match status" value="1"/>
</dbReference>
<dbReference type="FunFam" id="1.10.8.710:FF:000003">
    <property type="entry name" value="Dynein axonemal heavy chain 5"/>
    <property type="match status" value="1"/>
</dbReference>
<dbReference type="GO" id="GO:0005874">
    <property type="term" value="C:microtubule"/>
    <property type="evidence" value="ECO:0007669"/>
    <property type="project" value="UniProtKB-KW"/>
</dbReference>
<keyword evidence="9 14" id="KW-0175">Coiled coil</keyword>
<dbReference type="Gene3D" id="1.10.8.720">
    <property type="entry name" value="Region D6 of dynein motor"/>
    <property type="match status" value="1"/>
</dbReference>
<dbReference type="Proteomes" id="UP000054937">
    <property type="component" value="Unassembled WGS sequence"/>
</dbReference>
<dbReference type="InterPro" id="IPR042219">
    <property type="entry name" value="AAA_lid_11_sf"/>
</dbReference>
<keyword evidence="16" id="KW-0378">Hydrolase</keyword>
<dbReference type="InterPro" id="IPR043160">
    <property type="entry name" value="Dynein_C_barrel"/>
</dbReference>
<dbReference type="Gene3D" id="1.10.472.130">
    <property type="match status" value="1"/>
</dbReference>
<dbReference type="InterPro" id="IPR027417">
    <property type="entry name" value="P-loop_NTPase"/>
</dbReference>
<dbReference type="InterPro" id="IPR013594">
    <property type="entry name" value="Dynein_heavy_tail"/>
</dbReference>
<dbReference type="FunFam" id="3.40.50.300:FF:002141">
    <property type="entry name" value="Dynein heavy chain"/>
    <property type="match status" value="1"/>
</dbReference>
<dbReference type="Gene3D" id="1.20.140.100">
    <property type="entry name" value="Dynein heavy chain, N-terminal domain 2"/>
    <property type="match status" value="1"/>
</dbReference>
<dbReference type="PANTHER" id="PTHR46532:SF4">
    <property type="entry name" value="AAA+ ATPASE DOMAIN-CONTAINING PROTEIN"/>
    <property type="match status" value="1"/>
</dbReference>
<dbReference type="InterPro" id="IPR041658">
    <property type="entry name" value="AAA_lid_11"/>
</dbReference>
<name>A0A0V0QAM2_PSEPJ</name>
<dbReference type="Pfam" id="PF12781">
    <property type="entry name" value="AAA_9"/>
    <property type="match status" value="1"/>
</dbReference>
<dbReference type="Gene3D" id="1.20.58.1120">
    <property type="match status" value="1"/>
</dbReference>
<dbReference type="GO" id="GO:0005858">
    <property type="term" value="C:axonemal dynein complex"/>
    <property type="evidence" value="ECO:0007669"/>
    <property type="project" value="TreeGrafter"/>
</dbReference>
<evidence type="ECO:0000256" key="3">
    <source>
        <dbReference type="ARBA" id="ARBA00022490"/>
    </source>
</evidence>
<dbReference type="InterPro" id="IPR013602">
    <property type="entry name" value="Dynein_heavy_linker"/>
</dbReference>
<dbReference type="Gene3D" id="1.10.287.2620">
    <property type="match status" value="1"/>
</dbReference>
<dbReference type="OMA" id="ATEPIMF"/>
<keyword evidence="17" id="KW-1185">Reference proteome</keyword>
<evidence type="ECO:0000313" key="16">
    <source>
        <dbReference type="EMBL" id="KRW99256.1"/>
    </source>
</evidence>
<dbReference type="InterPro" id="IPR042222">
    <property type="entry name" value="Dynein_2_N"/>
</dbReference>
<keyword evidence="8" id="KW-0243">Dynein</keyword>
<dbReference type="Gene3D" id="6.10.140.1060">
    <property type="match status" value="1"/>
</dbReference>
<dbReference type="Gene3D" id="1.20.1270.280">
    <property type="match status" value="1"/>
</dbReference>
<protein>
    <submittedName>
        <fullName evidence="16">p-loop containing nucleoside triphosphate hydrolase</fullName>
    </submittedName>
</protein>
<dbReference type="FunFam" id="3.40.50.300:FF:000049">
    <property type="entry name" value="Dynein, axonemal, heavy chain 5"/>
    <property type="match status" value="1"/>
</dbReference>
<dbReference type="InterPro" id="IPR043157">
    <property type="entry name" value="Dynein_AAA1S"/>
</dbReference>
<dbReference type="InterPro" id="IPR024317">
    <property type="entry name" value="Dynein_heavy_chain_D4_dom"/>
</dbReference>
<dbReference type="Pfam" id="PF12775">
    <property type="entry name" value="AAA_7"/>
    <property type="match status" value="1"/>
</dbReference>
<evidence type="ECO:0000313" key="17">
    <source>
        <dbReference type="Proteomes" id="UP000054937"/>
    </source>
</evidence>
<keyword evidence="13" id="KW-0966">Cell projection</keyword>
<dbReference type="InterPro" id="IPR004273">
    <property type="entry name" value="Dynein_heavy_D6_P-loop"/>
</dbReference>
<feature type="domain" description="AAA+ ATPase" evidence="15">
    <location>
        <begin position="2148"/>
        <end position="2379"/>
    </location>
</feature>
<dbReference type="Pfam" id="PF08393">
    <property type="entry name" value="DHC_N2"/>
    <property type="match status" value="1"/>
</dbReference>
<reference evidence="16 17" key="1">
    <citation type="journal article" date="2015" name="Sci. Rep.">
        <title>Genome of the facultative scuticociliatosis pathogen Pseudocohnilembus persalinus provides insight into its virulence through horizontal gene transfer.</title>
        <authorList>
            <person name="Xiong J."/>
            <person name="Wang G."/>
            <person name="Cheng J."/>
            <person name="Tian M."/>
            <person name="Pan X."/>
            <person name="Warren A."/>
            <person name="Jiang C."/>
            <person name="Yuan D."/>
            <person name="Miao W."/>
        </authorList>
    </citation>
    <scope>NUCLEOTIDE SEQUENCE [LARGE SCALE GENOMIC DNA]</scope>
    <source>
        <strain evidence="16">36N120E</strain>
    </source>
</reference>
<dbReference type="Pfam" id="PF17857">
    <property type="entry name" value="AAA_lid_1"/>
    <property type="match status" value="1"/>
</dbReference>
<feature type="coiled-coil region" evidence="14">
    <location>
        <begin position="3403"/>
        <end position="3444"/>
    </location>
</feature>
<dbReference type="Gene3D" id="3.10.490.20">
    <property type="match status" value="1"/>
</dbReference>
<dbReference type="InterPro" id="IPR041589">
    <property type="entry name" value="DNAH3_AAA_lid_1"/>
</dbReference>
<dbReference type="Pfam" id="PF03028">
    <property type="entry name" value="Dynein_heavy"/>
    <property type="match status" value="1"/>
</dbReference>
<evidence type="ECO:0000256" key="5">
    <source>
        <dbReference type="ARBA" id="ARBA00022737"/>
    </source>
</evidence>
<feature type="coiled-coil region" evidence="14">
    <location>
        <begin position="3150"/>
        <end position="3237"/>
    </location>
</feature>
<keyword evidence="4" id="KW-0493">Microtubule</keyword>
<dbReference type="FunFam" id="3.40.50.300:FF:000320">
    <property type="entry name" value="Dynein, axonemal, heavy chain 5"/>
    <property type="match status" value="1"/>
</dbReference>
<dbReference type="EMBL" id="LDAU01000217">
    <property type="protein sequence ID" value="KRW99256.1"/>
    <property type="molecule type" value="Genomic_DNA"/>
</dbReference>
<dbReference type="InterPro" id="IPR041228">
    <property type="entry name" value="Dynein_C"/>
</dbReference>
<dbReference type="Gene3D" id="1.10.8.710">
    <property type="match status" value="1"/>
</dbReference>